<name>A0A1G9Z631_9EURY</name>
<organism evidence="9 10">
    <name type="scientific">Haloarchaeobius iranensis</name>
    <dbReference type="NCBI Taxonomy" id="996166"/>
    <lineage>
        <taxon>Archaea</taxon>
        <taxon>Methanobacteriati</taxon>
        <taxon>Methanobacteriota</taxon>
        <taxon>Stenosarchaea group</taxon>
        <taxon>Halobacteria</taxon>
        <taxon>Halobacteriales</taxon>
        <taxon>Halorubellaceae</taxon>
        <taxon>Haloarchaeobius</taxon>
    </lineage>
</organism>
<evidence type="ECO:0000259" key="8">
    <source>
        <dbReference type="Pfam" id="PF00127"/>
    </source>
</evidence>
<keyword evidence="4" id="KW-0249">Electron transport</keyword>
<dbReference type="PANTHER" id="PTHR34192:SF10">
    <property type="entry name" value="PLASTOCYANIN MAJOR ISOFORM, CHLOROPLASTIC-RELATED"/>
    <property type="match status" value="1"/>
</dbReference>
<evidence type="ECO:0000256" key="2">
    <source>
        <dbReference type="ARBA" id="ARBA00022448"/>
    </source>
</evidence>
<dbReference type="GO" id="GO:0016020">
    <property type="term" value="C:membrane"/>
    <property type="evidence" value="ECO:0007669"/>
    <property type="project" value="UniProtKB-SubCell"/>
</dbReference>
<gene>
    <name evidence="9" type="ORF">SAMN05192554_11832</name>
</gene>
<dbReference type="PANTHER" id="PTHR34192">
    <property type="entry name" value="PLASTOCYANIN MAJOR ISOFORM, CHLOROPLASTIC-RELATED"/>
    <property type="match status" value="1"/>
</dbReference>
<dbReference type="InterPro" id="IPR028871">
    <property type="entry name" value="BlueCu_1_BS"/>
</dbReference>
<dbReference type="InterPro" id="IPR006311">
    <property type="entry name" value="TAT_signal"/>
</dbReference>
<dbReference type="Pfam" id="PF00127">
    <property type="entry name" value="Copper-bind"/>
    <property type="match status" value="2"/>
</dbReference>
<keyword evidence="5" id="KW-0186">Copper</keyword>
<dbReference type="EMBL" id="FNIA01000018">
    <property type="protein sequence ID" value="SDN16637.1"/>
    <property type="molecule type" value="Genomic_DNA"/>
</dbReference>
<dbReference type="AlphaFoldDB" id="A0A1G9Z631"/>
<feature type="domain" description="Blue (type 1) copper" evidence="8">
    <location>
        <begin position="82"/>
        <end position="169"/>
    </location>
</feature>
<evidence type="ECO:0000256" key="4">
    <source>
        <dbReference type="ARBA" id="ARBA00022982"/>
    </source>
</evidence>
<dbReference type="InterPro" id="IPR000923">
    <property type="entry name" value="BlueCu_1"/>
</dbReference>
<proteinExistence type="predicted"/>
<accession>A0A1G9Z631</accession>
<keyword evidence="10" id="KW-1185">Reference proteome</keyword>
<dbReference type="Proteomes" id="UP000199370">
    <property type="component" value="Unassembled WGS sequence"/>
</dbReference>
<feature type="compositionally biased region" description="Low complexity" evidence="7">
    <location>
        <begin position="33"/>
        <end position="58"/>
    </location>
</feature>
<dbReference type="GO" id="GO:0005507">
    <property type="term" value="F:copper ion binding"/>
    <property type="evidence" value="ECO:0007669"/>
    <property type="project" value="InterPro"/>
</dbReference>
<protein>
    <submittedName>
        <fullName evidence="9">Plastocyanin</fullName>
    </submittedName>
</protein>
<dbReference type="STRING" id="996166.SAMN05192554_11832"/>
<sequence length="291" mass="31193">MYDSDDTPATRRRTVLKAAGTTLLLGGLAGCSADGDGTSTPTDTPTDTQTATAEPTATDEPEPRTESGSAGQSTAETVVEVGADGDFVFEPGTEEPLYVTPGTEVLFGWESGSHSIVVGETPDGATWDGHETVEDAGFTHRHTFETLGEYRFHCEPHRSLGMTGTIVVNETGRPPEPETEQPSTEGPVRLGDDGTAEILVGADGDFVFEPGTERSVSVPPGTRVTFVWDSDNHNLRMDETPAGSSWTDHELVENAGFEYEHTFETPGRYEFYCEPHEAIGMTGTLLVESTE</sequence>
<keyword evidence="2" id="KW-0813">Transport</keyword>
<keyword evidence="6" id="KW-0472">Membrane</keyword>
<evidence type="ECO:0000313" key="9">
    <source>
        <dbReference type="EMBL" id="SDN16637.1"/>
    </source>
</evidence>
<keyword evidence="3" id="KW-0479">Metal-binding</keyword>
<comment type="subcellular location">
    <subcellularLocation>
        <location evidence="1">Membrane</location>
    </subcellularLocation>
</comment>
<dbReference type="SUPFAM" id="SSF49503">
    <property type="entry name" value="Cupredoxins"/>
    <property type="match status" value="2"/>
</dbReference>
<dbReference type="InterPro" id="IPR008972">
    <property type="entry name" value="Cupredoxin"/>
</dbReference>
<dbReference type="Gene3D" id="2.60.40.420">
    <property type="entry name" value="Cupredoxins - blue copper proteins"/>
    <property type="match status" value="2"/>
</dbReference>
<dbReference type="PROSITE" id="PS00196">
    <property type="entry name" value="COPPER_BLUE"/>
    <property type="match status" value="2"/>
</dbReference>
<dbReference type="PROSITE" id="PS51318">
    <property type="entry name" value="TAT"/>
    <property type="match status" value="1"/>
</dbReference>
<dbReference type="GO" id="GO:0009055">
    <property type="term" value="F:electron transfer activity"/>
    <property type="evidence" value="ECO:0007669"/>
    <property type="project" value="InterPro"/>
</dbReference>
<feature type="domain" description="Blue (type 1) copper" evidence="8">
    <location>
        <begin position="201"/>
        <end position="288"/>
    </location>
</feature>
<evidence type="ECO:0000256" key="6">
    <source>
        <dbReference type="ARBA" id="ARBA00023136"/>
    </source>
</evidence>
<feature type="region of interest" description="Disordered" evidence="7">
    <location>
        <begin position="168"/>
        <end position="190"/>
    </location>
</feature>
<evidence type="ECO:0000313" key="10">
    <source>
        <dbReference type="Proteomes" id="UP000199370"/>
    </source>
</evidence>
<evidence type="ECO:0000256" key="3">
    <source>
        <dbReference type="ARBA" id="ARBA00022723"/>
    </source>
</evidence>
<feature type="region of interest" description="Disordered" evidence="7">
    <location>
        <begin position="26"/>
        <end position="74"/>
    </location>
</feature>
<reference evidence="9 10" key="1">
    <citation type="submission" date="2016-10" db="EMBL/GenBank/DDBJ databases">
        <authorList>
            <person name="de Groot N.N."/>
        </authorList>
    </citation>
    <scope>NUCLEOTIDE SEQUENCE [LARGE SCALE GENOMIC DNA]</scope>
    <source>
        <strain evidence="10">EB21,IBRC-M 10013,KCTC 4048</strain>
    </source>
</reference>
<dbReference type="OrthoDB" id="194564at2157"/>
<evidence type="ECO:0000256" key="5">
    <source>
        <dbReference type="ARBA" id="ARBA00023008"/>
    </source>
</evidence>
<evidence type="ECO:0000256" key="7">
    <source>
        <dbReference type="SAM" id="MobiDB-lite"/>
    </source>
</evidence>
<dbReference type="RefSeq" id="WP_175526473.1">
    <property type="nucleotide sequence ID" value="NZ_FNIA01000018.1"/>
</dbReference>
<evidence type="ECO:0000256" key="1">
    <source>
        <dbReference type="ARBA" id="ARBA00004370"/>
    </source>
</evidence>